<dbReference type="InterPro" id="IPR049038">
    <property type="entry name" value="ADAM10_Cys-rich"/>
</dbReference>
<gene>
    <name evidence="9" type="ORF">B4U80_10364</name>
</gene>
<keyword evidence="5" id="KW-0479">Metal-binding</keyword>
<accession>A0A443STA8</accession>
<feature type="binding site" evidence="5">
    <location>
        <position position="444"/>
    </location>
    <ligand>
        <name>Zn(2+)</name>
        <dbReference type="ChEBI" id="CHEBI:29105"/>
        <note>catalytic</note>
    </ligand>
</feature>
<evidence type="ECO:0000256" key="3">
    <source>
        <dbReference type="ARBA" id="ARBA00022685"/>
    </source>
</evidence>
<evidence type="ECO:0000259" key="8">
    <source>
        <dbReference type="PROSITE" id="PS50215"/>
    </source>
</evidence>
<dbReference type="InterPro" id="IPR051489">
    <property type="entry name" value="ADAM_Metalloproteinase"/>
</dbReference>
<dbReference type="PROSITE" id="PS50214">
    <property type="entry name" value="DISINTEGRIN_2"/>
    <property type="match status" value="1"/>
</dbReference>
<dbReference type="SMART" id="SM00050">
    <property type="entry name" value="DISIN"/>
    <property type="match status" value="1"/>
</dbReference>
<dbReference type="Gene3D" id="3.40.390.10">
    <property type="entry name" value="Collagenase (Catalytic Domain)"/>
    <property type="match status" value="1"/>
</dbReference>
<feature type="region of interest" description="Disordered" evidence="6">
    <location>
        <begin position="766"/>
        <end position="834"/>
    </location>
</feature>
<feature type="compositionally biased region" description="Basic and acidic residues" evidence="6">
    <location>
        <begin position="780"/>
        <end position="789"/>
    </location>
</feature>
<dbReference type="GO" id="GO:0046872">
    <property type="term" value="F:metal ion binding"/>
    <property type="evidence" value="ECO:0007669"/>
    <property type="project" value="UniProtKB-KW"/>
</dbReference>
<evidence type="ECO:0000256" key="1">
    <source>
        <dbReference type="ARBA" id="ARBA00001809"/>
    </source>
</evidence>
<dbReference type="PANTHER" id="PTHR45702:SF2">
    <property type="entry name" value="KUZBANIAN, ISOFORM A"/>
    <property type="match status" value="1"/>
</dbReference>
<evidence type="ECO:0000256" key="6">
    <source>
        <dbReference type="SAM" id="MobiDB-lite"/>
    </source>
</evidence>
<dbReference type="STRING" id="299467.A0A443STA8"/>
<evidence type="ECO:0000256" key="2">
    <source>
        <dbReference type="ARBA" id="ARBA00012332"/>
    </source>
</evidence>
<keyword evidence="3" id="KW-0165">Cleavage on pair of basic residues</keyword>
<dbReference type="InterPro" id="IPR001762">
    <property type="entry name" value="Disintegrin_dom"/>
</dbReference>
<dbReference type="PROSITE" id="PS50215">
    <property type="entry name" value="ADAM_MEPRO"/>
    <property type="match status" value="1"/>
</dbReference>
<sequence length="924" mass="103106">MSARRQLLVQRVIRLLLIGAENKLSKFITNYEGLTYDAKLVHNRAKRSVHTESQTSDPLHIDFKAHGKDFNLRLTPDVHSVFSKNIRIEKADGERINVDLTGIYTGHLHEDPHTSKVYGSVYDGVFEGKIHTPNATYYVERAHKYFDKDKPRDVHSVIYSSDDVNFEHNEVGGGCGNDKIHEWMNSISNSAVDDVDDKSTTISRPRRSALSSNPSYPYSSDGNYDDNWTRNAQSRISHDRKEFNPVTNVVTTHFPSSTVKKRACSLYIQTDTYLWDHIRKDVSSDIKAREEIASLVAQHIKAVNHIYENSDFHGIRGLKFIVQRLKINDSSACDSVINRTTNPFCSPNIDVSNFLNLNSQFNHDDFCLAYIFTYRDFSGGTLGLAWVASTSGASGGICEKYKAYTENIHGRQVQTKRSLNTGIITFVNYNSRVPPKVSELTLAHEIGHNFGSPHDYPNECRPGGPHGNFIMYSSATSGERQNNNKFSPCSIKNISAVLHAVFNGEGKHNCFQEDEGPFCGNKIVEEGEECDCGYDAKECTEQCCYPREAEPHTKNIKGCTRRAGTQCSPSQGPCCSETCSFEHKHKLCRHESECTFESFCSGYQALCPLPPPKPNKTECNGGTQVCWQGLCVGSICQKYEREECFLTSKSGAKPDEMCEVACQITDNPSSCKRTSELDVMKNISGLKLRPGSPCNDFQGYCDVFQRCRAVDAEGPLARLKNLLFNQQTLMSIKAWVTKHWWACMLLGVALSLFMAAFIKCCAVHTPSSNPKKRPALRLTDTLKRPADTLRRKRHRPQQSRTQQSSGHHGSNIPLQQTSAAPTAPPQLTHQYSQPVQLQQTQLVVSLPPEFRVVQTDPPPPYPGHPGNLIPPPLPTSARPSTSSSGPTHGYGEGRGHYNRKGQITSNIAPKPAAQKPVNNGRKPR</sequence>
<keyword evidence="9" id="KW-0401">Integrin</keyword>
<evidence type="ECO:0000256" key="5">
    <source>
        <dbReference type="PROSITE-ProRule" id="PRU00276"/>
    </source>
</evidence>
<evidence type="ECO:0000313" key="9">
    <source>
        <dbReference type="EMBL" id="RWS30733.1"/>
    </source>
</evidence>
<dbReference type="EC" id="3.4.24.81" evidence="2"/>
<evidence type="ECO:0000313" key="10">
    <source>
        <dbReference type="Proteomes" id="UP000288716"/>
    </source>
</evidence>
<organism evidence="9 10">
    <name type="scientific">Leptotrombidium deliense</name>
    <dbReference type="NCBI Taxonomy" id="299467"/>
    <lineage>
        <taxon>Eukaryota</taxon>
        <taxon>Metazoa</taxon>
        <taxon>Ecdysozoa</taxon>
        <taxon>Arthropoda</taxon>
        <taxon>Chelicerata</taxon>
        <taxon>Arachnida</taxon>
        <taxon>Acari</taxon>
        <taxon>Acariformes</taxon>
        <taxon>Trombidiformes</taxon>
        <taxon>Prostigmata</taxon>
        <taxon>Anystina</taxon>
        <taxon>Parasitengona</taxon>
        <taxon>Trombiculoidea</taxon>
        <taxon>Trombiculidae</taxon>
        <taxon>Leptotrombidium</taxon>
    </lineage>
</organism>
<feature type="active site" evidence="5">
    <location>
        <position position="445"/>
    </location>
</feature>
<feature type="domain" description="Disintegrin" evidence="7">
    <location>
        <begin position="516"/>
        <end position="615"/>
    </location>
</feature>
<dbReference type="OrthoDB" id="2149267at2759"/>
<feature type="binding site" evidence="5">
    <location>
        <position position="448"/>
    </location>
    <ligand>
        <name>Zn(2+)</name>
        <dbReference type="ChEBI" id="CHEBI:29105"/>
        <note>catalytic</note>
    </ligand>
</feature>
<dbReference type="Pfam" id="PF00200">
    <property type="entry name" value="Disintegrin"/>
    <property type="match status" value="1"/>
</dbReference>
<dbReference type="InterPro" id="IPR001590">
    <property type="entry name" value="Peptidase_M12B"/>
</dbReference>
<keyword evidence="4" id="KW-1015">Disulfide bond</keyword>
<dbReference type="Pfam" id="PF01562">
    <property type="entry name" value="Pep_M12B_propep"/>
    <property type="match status" value="1"/>
</dbReference>
<protein>
    <recommendedName>
        <fullName evidence="2">ADAM10 endopeptidase</fullName>
        <ecNumber evidence="2">3.4.24.81</ecNumber>
    </recommendedName>
</protein>
<name>A0A443STA8_9ACAR</name>
<dbReference type="Gene3D" id="4.10.70.10">
    <property type="entry name" value="Disintegrin domain"/>
    <property type="match status" value="1"/>
</dbReference>
<dbReference type="Pfam" id="PF21299">
    <property type="entry name" value="ADAM10_Cys-rich"/>
    <property type="match status" value="1"/>
</dbReference>
<keyword evidence="10" id="KW-1185">Reference proteome</keyword>
<feature type="domain" description="Peptidase M12B" evidence="8">
    <location>
        <begin position="262"/>
        <end position="499"/>
    </location>
</feature>
<dbReference type="VEuPathDB" id="VectorBase:LDEU001307"/>
<feature type="region of interest" description="Disordered" evidence="6">
    <location>
        <begin position="192"/>
        <end position="229"/>
    </location>
</feature>
<dbReference type="Pfam" id="PF13574">
    <property type="entry name" value="Reprolysin_2"/>
    <property type="match status" value="1"/>
</dbReference>
<comment type="caution">
    <text evidence="9">The sequence shown here is derived from an EMBL/GenBank/DDBJ whole genome shotgun (WGS) entry which is preliminary data.</text>
</comment>
<evidence type="ECO:0000259" key="7">
    <source>
        <dbReference type="PROSITE" id="PS50214"/>
    </source>
</evidence>
<feature type="compositionally biased region" description="Polar residues" evidence="6">
    <location>
        <begin position="209"/>
        <end position="222"/>
    </location>
</feature>
<dbReference type="AlphaFoldDB" id="A0A443STA8"/>
<dbReference type="GO" id="GO:0007229">
    <property type="term" value="P:integrin-mediated signaling pathway"/>
    <property type="evidence" value="ECO:0007669"/>
    <property type="project" value="UniProtKB-KW"/>
</dbReference>
<proteinExistence type="predicted"/>
<comment type="catalytic activity">
    <reaction evidence="1">
        <text>Endopeptidase of broad specificity.</text>
        <dbReference type="EC" id="3.4.24.81"/>
    </reaction>
</comment>
<dbReference type="GO" id="GO:0006509">
    <property type="term" value="P:membrane protein ectodomain proteolysis"/>
    <property type="evidence" value="ECO:0007669"/>
    <property type="project" value="TreeGrafter"/>
</dbReference>
<feature type="binding site" evidence="5">
    <location>
        <position position="454"/>
    </location>
    <ligand>
        <name>Zn(2+)</name>
        <dbReference type="ChEBI" id="CHEBI:29105"/>
        <note>catalytic</note>
    </ligand>
</feature>
<feature type="compositionally biased region" description="Pro residues" evidence="6">
    <location>
        <begin position="856"/>
        <end position="874"/>
    </location>
</feature>
<dbReference type="InterPro" id="IPR024079">
    <property type="entry name" value="MetalloPept_cat_dom_sf"/>
</dbReference>
<dbReference type="InterPro" id="IPR002870">
    <property type="entry name" value="Peptidase_M12B_N"/>
</dbReference>
<keyword evidence="5" id="KW-0862">Zinc</keyword>
<comment type="caution">
    <text evidence="5">Lacks conserved residue(s) required for the propagation of feature annotation.</text>
</comment>
<evidence type="ECO:0000256" key="4">
    <source>
        <dbReference type="ARBA" id="ARBA00023157"/>
    </source>
</evidence>
<dbReference type="GO" id="GO:0007219">
    <property type="term" value="P:Notch signaling pathway"/>
    <property type="evidence" value="ECO:0007669"/>
    <property type="project" value="TreeGrafter"/>
</dbReference>
<feature type="region of interest" description="Disordered" evidence="6">
    <location>
        <begin position="851"/>
        <end position="924"/>
    </location>
</feature>
<reference evidence="9 10" key="1">
    <citation type="journal article" date="2018" name="Gigascience">
        <title>Genomes of trombidid mites reveal novel predicted allergens and laterally-transferred genes associated with secondary metabolism.</title>
        <authorList>
            <person name="Dong X."/>
            <person name="Chaisiri K."/>
            <person name="Xia D."/>
            <person name="Armstrong S.D."/>
            <person name="Fang Y."/>
            <person name="Donnelly M.J."/>
            <person name="Kadowaki T."/>
            <person name="McGarry J.W."/>
            <person name="Darby A.C."/>
            <person name="Makepeace B.L."/>
        </authorList>
    </citation>
    <scope>NUCLEOTIDE SEQUENCE [LARGE SCALE GENOMIC DNA]</scope>
    <source>
        <strain evidence="9">UoL-UT</strain>
    </source>
</reference>
<dbReference type="InterPro" id="IPR036436">
    <property type="entry name" value="Disintegrin_dom_sf"/>
</dbReference>
<dbReference type="EMBL" id="NCKV01000396">
    <property type="protein sequence ID" value="RWS30733.1"/>
    <property type="molecule type" value="Genomic_DNA"/>
</dbReference>
<feature type="compositionally biased region" description="Polar residues" evidence="6">
    <location>
        <begin position="798"/>
        <end position="829"/>
    </location>
</feature>
<dbReference type="GO" id="GO:0004222">
    <property type="term" value="F:metalloendopeptidase activity"/>
    <property type="evidence" value="ECO:0007669"/>
    <property type="project" value="InterPro"/>
</dbReference>
<dbReference type="SUPFAM" id="SSF55486">
    <property type="entry name" value="Metalloproteases ('zincins'), catalytic domain"/>
    <property type="match status" value="1"/>
</dbReference>
<dbReference type="SUPFAM" id="SSF57552">
    <property type="entry name" value="Blood coagulation inhibitor (disintegrin)"/>
    <property type="match status" value="1"/>
</dbReference>
<dbReference type="Proteomes" id="UP000288716">
    <property type="component" value="Unassembled WGS sequence"/>
</dbReference>
<feature type="compositionally biased region" description="Polar residues" evidence="6">
    <location>
        <begin position="877"/>
        <end position="886"/>
    </location>
</feature>
<dbReference type="GO" id="GO:0005886">
    <property type="term" value="C:plasma membrane"/>
    <property type="evidence" value="ECO:0007669"/>
    <property type="project" value="TreeGrafter"/>
</dbReference>
<dbReference type="PANTHER" id="PTHR45702">
    <property type="entry name" value="ADAM10/ADAM17 METALLOPEPTIDASE FAMILY MEMBER"/>
    <property type="match status" value="1"/>
</dbReference>